<evidence type="ECO:0000256" key="2">
    <source>
        <dbReference type="SAM" id="Phobius"/>
    </source>
</evidence>
<evidence type="ECO:0000313" key="4">
    <source>
        <dbReference type="Proteomes" id="UP000632273"/>
    </source>
</evidence>
<evidence type="ECO:0000313" key="3">
    <source>
        <dbReference type="EMBL" id="GGF08703.1"/>
    </source>
</evidence>
<feature type="compositionally biased region" description="Polar residues" evidence="1">
    <location>
        <begin position="80"/>
        <end position="92"/>
    </location>
</feature>
<accession>A0ABQ1U3A3</accession>
<gene>
    <name evidence="3" type="ORF">GCM10011383_19840</name>
</gene>
<keyword evidence="4" id="KW-1185">Reference proteome</keyword>
<protein>
    <submittedName>
        <fullName evidence="3">Uncharacterized protein</fullName>
    </submittedName>
</protein>
<keyword evidence="2" id="KW-0472">Membrane</keyword>
<feature type="region of interest" description="Disordered" evidence="1">
    <location>
        <begin position="78"/>
        <end position="103"/>
    </location>
</feature>
<dbReference type="RefSeq" id="WP_188813636.1">
    <property type="nucleotide sequence ID" value="NZ_BMHT01000003.1"/>
</dbReference>
<sequence>MQKDNRYSVLIWLLIGALFLSTGFNFYLVTAQNKDLRTSRFAVEQGGDEEDDDDDSSLSEELRLTRTMLARCQADHLRSDSLQTQARNNRPPTSAPDMLVSNE</sequence>
<feature type="transmembrane region" description="Helical" evidence="2">
    <location>
        <begin position="7"/>
        <end position="29"/>
    </location>
</feature>
<name>A0ABQ1U3A3_9BACT</name>
<comment type="caution">
    <text evidence="3">The sequence shown here is derived from an EMBL/GenBank/DDBJ whole genome shotgun (WGS) entry which is preliminary data.</text>
</comment>
<organism evidence="3 4">
    <name type="scientific">Hymenobacter cavernae</name>
    <dbReference type="NCBI Taxonomy" id="2044852"/>
    <lineage>
        <taxon>Bacteria</taxon>
        <taxon>Pseudomonadati</taxon>
        <taxon>Bacteroidota</taxon>
        <taxon>Cytophagia</taxon>
        <taxon>Cytophagales</taxon>
        <taxon>Hymenobacteraceae</taxon>
        <taxon>Hymenobacter</taxon>
    </lineage>
</organism>
<dbReference type="EMBL" id="BMHT01000003">
    <property type="protein sequence ID" value="GGF08703.1"/>
    <property type="molecule type" value="Genomic_DNA"/>
</dbReference>
<keyword evidence="2" id="KW-0812">Transmembrane</keyword>
<proteinExistence type="predicted"/>
<reference evidence="4" key="1">
    <citation type="journal article" date="2019" name="Int. J. Syst. Evol. Microbiol.">
        <title>The Global Catalogue of Microorganisms (GCM) 10K type strain sequencing project: providing services to taxonomists for standard genome sequencing and annotation.</title>
        <authorList>
            <consortium name="The Broad Institute Genomics Platform"/>
            <consortium name="The Broad Institute Genome Sequencing Center for Infectious Disease"/>
            <person name="Wu L."/>
            <person name="Ma J."/>
        </authorList>
    </citation>
    <scope>NUCLEOTIDE SEQUENCE [LARGE SCALE GENOMIC DNA]</scope>
    <source>
        <strain evidence="4">CGMCC 1.15197</strain>
    </source>
</reference>
<keyword evidence="2" id="KW-1133">Transmembrane helix</keyword>
<evidence type="ECO:0000256" key="1">
    <source>
        <dbReference type="SAM" id="MobiDB-lite"/>
    </source>
</evidence>
<dbReference type="Proteomes" id="UP000632273">
    <property type="component" value="Unassembled WGS sequence"/>
</dbReference>